<dbReference type="InterPro" id="IPR013785">
    <property type="entry name" value="Aldolase_TIM"/>
</dbReference>
<comment type="pathway">
    <text evidence="6">Carbohydrate degradation; 2-deoxy-D-ribose 1-phosphate degradation; D-glyceraldehyde 3-phosphate and acetaldehyde from 2-deoxy-alpha-D-ribose 1-phosphate: step 2/2.</text>
</comment>
<dbReference type="PIRSF" id="PIRSF001357">
    <property type="entry name" value="DeoC"/>
    <property type="match status" value="1"/>
</dbReference>
<dbReference type="GO" id="GO:0016052">
    <property type="term" value="P:carbohydrate catabolic process"/>
    <property type="evidence" value="ECO:0007669"/>
    <property type="project" value="TreeGrafter"/>
</dbReference>
<dbReference type="GO" id="GO:0006018">
    <property type="term" value="P:2-deoxyribose 1-phosphate catabolic process"/>
    <property type="evidence" value="ECO:0007669"/>
    <property type="project" value="UniProtKB-UniRule"/>
</dbReference>
<keyword evidence="4 6" id="KW-0704">Schiff base</keyword>
<dbReference type="GO" id="GO:0005737">
    <property type="term" value="C:cytoplasm"/>
    <property type="evidence" value="ECO:0007669"/>
    <property type="project" value="UniProtKB-SubCell"/>
</dbReference>
<evidence type="ECO:0000256" key="6">
    <source>
        <dbReference type="HAMAP-Rule" id="MF_00114"/>
    </source>
</evidence>
<keyword evidence="2 6" id="KW-0963">Cytoplasm</keyword>
<dbReference type="GO" id="GO:0004139">
    <property type="term" value="F:deoxyribose-phosphate aldolase activity"/>
    <property type="evidence" value="ECO:0007669"/>
    <property type="project" value="UniProtKB-UniRule"/>
</dbReference>
<dbReference type="FunFam" id="3.20.20.70:FF:000044">
    <property type="entry name" value="Deoxyribose-phosphate aldolase"/>
    <property type="match status" value="1"/>
</dbReference>
<sequence>MDNLVYNLIGGIVDRFSLGEFAKLIDSTLLKPDATVDDVLKSIEETRRYGFKCLVLSPSYAVYVLSKGLAKDIDICSVVGFPMGYATTRAKAMEAEELLSHGVKEIDIVMNIQLFKSGMFDAVLSDVATVVDIAKRYGAIAKVIIESPLLSYSEKVRAVEIAIESGAHFVKTSTGILSKTPLHDVYILVELARGRIKVKAAGGFSNAIDTLTAIAIGAERIGTSSAVQIVREFQELKGLRCR</sequence>
<proteinExistence type="inferred from homology"/>
<dbReference type="GO" id="GO:0009264">
    <property type="term" value="P:deoxyribonucleotide catabolic process"/>
    <property type="evidence" value="ECO:0007669"/>
    <property type="project" value="UniProtKB-UniRule"/>
</dbReference>
<evidence type="ECO:0000256" key="4">
    <source>
        <dbReference type="ARBA" id="ARBA00023270"/>
    </source>
</evidence>
<dbReference type="SUPFAM" id="SSF51569">
    <property type="entry name" value="Aldolase"/>
    <property type="match status" value="1"/>
</dbReference>
<name>A0A7J3I6E5_9CREN</name>
<dbReference type="InterPro" id="IPR028581">
    <property type="entry name" value="DeoC_typeI"/>
</dbReference>
<dbReference type="Gene3D" id="3.20.20.70">
    <property type="entry name" value="Aldolase class I"/>
    <property type="match status" value="1"/>
</dbReference>
<dbReference type="AlphaFoldDB" id="A0A7J3I6E5"/>
<dbReference type="Pfam" id="PF01791">
    <property type="entry name" value="DeoC"/>
    <property type="match status" value="1"/>
</dbReference>
<dbReference type="SMART" id="SM01133">
    <property type="entry name" value="DeoC"/>
    <property type="match status" value="1"/>
</dbReference>
<evidence type="ECO:0000313" key="8">
    <source>
        <dbReference type="EMBL" id="HGQ17777.1"/>
    </source>
</evidence>
<dbReference type="PANTHER" id="PTHR10889">
    <property type="entry name" value="DEOXYRIBOSE-PHOSPHATE ALDOLASE"/>
    <property type="match status" value="1"/>
</dbReference>
<dbReference type="InterPro" id="IPR011343">
    <property type="entry name" value="DeoC"/>
</dbReference>
<keyword evidence="3 6" id="KW-0456">Lyase</keyword>
<feature type="active site" description="Proton donor/acceptor" evidence="6">
    <location>
        <position position="107"/>
    </location>
</feature>
<accession>A0A7J3I6E5</accession>
<dbReference type="EC" id="4.1.2.4" evidence="6"/>
<protein>
    <recommendedName>
        <fullName evidence="6">Deoxyribose-phosphate aldolase</fullName>
        <shortName evidence="6">DERA</shortName>
        <ecNumber evidence="6">4.1.2.4</ecNumber>
    </recommendedName>
    <alternativeName>
        <fullName evidence="6">2-deoxy-D-ribose 5-phosphate aldolase</fullName>
    </alternativeName>
    <alternativeName>
        <fullName evidence="6">Phosphodeoxyriboaldolase</fullName>
        <shortName evidence="6">Deoxyriboaldolase</shortName>
    </alternativeName>
</protein>
<feature type="active site" description="Schiff-base intermediate with acetaldehyde" evidence="6">
    <location>
        <position position="171"/>
    </location>
</feature>
<reference evidence="7" key="1">
    <citation type="journal article" date="2020" name="mSystems">
        <title>Genome- and Community-Level Interaction Insights into Carbon Utilization and Element Cycling Functions of Hydrothermarchaeota in Hydrothermal Sediment.</title>
        <authorList>
            <person name="Zhou Z."/>
            <person name="Liu Y."/>
            <person name="Xu W."/>
            <person name="Pan J."/>
            <person name="Luo Z.H."/>
            <person name="Li M."/>
        </authorList>
    </citation>
    <scope>NUCLEOTIDE SEQUENCE [LARGE SCALE GENOMIC DNA]</scope>
    <source>
        <strain evidence="7">SpSt-618</strain>
        <strain evidence="8">SpSt-657</strain>
    </source>
</reference>
<comment type="function">
    <text evidence="6">Catalyzes a reversible aldol reaction between acetaldehyde and D-glyceraldehyde 3-phosphate to generate 2-deoxy-D-ribose 5-phosphate.</text>
</comment>
<dbReference type="PANTHER" id="PTHR10889:SF1">
    <property type="entry name" value="DEOXYRIBOSE-PHOSPHATE ALDOLASE"/>
    <property type="match status" value="1"/>
</dbReference>
<dbReference type="InterPro" id="IPR002915">
    <property type="entry name" value="DeoC/FbaB/LacD_aldolase"/>
</dbReference>
<comment type="catalytic activity">
    <reaction evidence="5 6">
        <text>2-deoxy-D-ribose 5-phosphate = D-glyceraldehyde 3-phosphate + acetaldehyde</text>
        <dbReference type="Rhea" id="RHEA:12821"/>
        <dbReference type="ChEBI" id="CHEBI:15343"/>
        <dbReference type="ChEBI" id="CHEBI:59776"/>
        <dbReference type="ChEBI" id="CHEBI:62877"/>
        <dbReference type="EC" id="4.1.2.4"/>
    </reaction>
</comment>
<evidence type="ECO:0000256" key="3">
    <source>
        <dbReference type="ARBA" id="ARBA00023239"/>
    </source>
</evidence>
<comment type="subcellular location">
    <subcellularLocation>
        <location evidence="6">Cytoplasm</location>
    </subcellularLocation>
</comment>
<dbReference type="UniPathway" id="UPA00002">
    <property type="reaction ID" value="UER00468"/>
</dbReference>
<gene>
    <name evidence="6 7" type="primary">deoC</name>
    <name evidence="7" type="ORF">ENT87_01930</name>
    <name evidence="8" type="ORF">ENU30_02180</name>
</gene>
<feature type="active site" description="Proton donor/acceptor" evidence="6">
    <location>
        <position position="199"/>
    </location>
</feature>
<organism evidence="7">
    <name type="scientific">Ignisphaera aggregans</name>
    <dbReference type="NCBI Taxonomy" id="334771"/>
    <lineage>
        <taxon>Archaea</taxon>
        <taxon>Thermoproteota</taxon>
        <taxon>Thermoprotei</taxon>
        <taxon>Desulfurococcales</taxon>
        <taxon>Desulfurococcaceae</taxon>
        <taxon>Ignisphaera</taxon>
    </lineage>
</organism>
<evidence type="ECO:0000313" key="7">
    <source>
        <dbReference type="EMBL" id="HGN36300.1"/>
    </source>
</evidence>
<dbReference type="EMBL" id="DTBZ01000051">
    <property type="protein sequence ID" value="HGQ17777.1"/>
    <property type="molecule type" value="Genomic_DNA"/>
</dbReference>
<dbReference type="NCBIfam" id="TIGR00126">
    <property type="entry name" value="deoC"/>
    <property type="match status" value="1"/>
</dbReference>
<dbReference type="CDD" id="cd00959">
    <property type="entry name" value="DeoC"/>
    <property type="match status" value="1"/>
</dbReference>
<dbReference type="HAMAP" id="MF_00114">
    <property type="entry name" value="DeoC_type1"/>
    <property type="match status" value="1"/>
</dbReference>
<evidence type="ECO:0000256" key="2">
    <source>
        <dbReference type="ARBA" id="ARBA00022490"/>
    </source>
</evidence>
<dbReference type="EMBL" id="DTAI01000060">
    <property type="protein sequence ID" value="HGN36300.1"/>
    <property type="molecule type" value="Genomic_DNA"/>
</dbReference>
<comment type="similarity">
    <text evidence="1 6">Belongs to the DeoC/FbaB aldolase family. DeoC type 1 subfamily.</text>
</comment>
<evidence type="ECO:0000256" key="5">
    <source>
        <dbReference type="ARBA" id="ARBA00048791"/>
    </source>
</evidence>
<evidence type="ECO:0000256" key="1">
    <source>
        <dbReference type="ARBA" id="ARBA00010936"/>
    </source>
</evidence>
<comment type="caution">
    <text evidence="7">The sequence shown here is derived from an EMBL/GenBank/DDBJ whole genome shotgun (WGS) entry which is preliminary data.</text>
</comment>